<name>A0A0D1YDQ4_9EURO</name>
<dbReference type="AlphaFoldDB" id="A0A0D1YDQ4"/>
<dbReference type="OrthoDB" id="4538571at2759"/>
<proteinExistence type="predicted"/>
<organism evidence="1 2">
    <name type="scientific">Exophiala sideris</name>
    <dbReference type="NCBI Taxonomy" id="1016849"/>
    <lineage>
        <taxon>Eukaryota</taxon>
        <taxon>Fungi</taxon>
        <taxon>Dikarya</taxon>
        <taxon>Ascomycota</taxon>
        <taxon>Pezizomycotina</taxon>
        <taxon>Eurotiomycetes</taxon>
        <taxon>Chaetothyriomycetidae</taxon>
        <taxon>Chaetothyriales</taxon>
        <taxon>Herpotrichiellaceae</taxon>
        <taxon>Exophiala</taxon>
    </lineage>
</organism>
<dbReference type="EMBL" id="KN846953">
    <property type="protein sequence ID" value="KIV81107.1"/>
    <property type="molecule type" value="Genomic_DNA"/>
</dbReference>
<accession>A0A0D1YDQ4</accession>
<dbReference type="Gene3D" id="3.10.450.50">
    <property type="match status" value="1"/>
</dbReference>
<dbReference type="HOGENOM" id="CLU_1835206_0_0_1"/>
<protein>
    <submittedName>
        <fullName evidence="1">Uncharacterized protein</fullName>
    </submittedName>
</protein>
<sequence>MVNDLVTEIDLRKRSADLQPSRATRHAVNHVQKNMHRSINYFALDESDVSFEIGDRGVYTGAKALQTLYANQYGSAPLQGNLLVQYVTTGSIQIAGDGKTAKGMWRCLHVEAIAQGQGKGEPVPMWACGVYAGEAPSSAT</sequence>
<gene>
    <name evidence="1" type="ORF">PV11_08554</name>
</gene>
<evidence type="ECO:0000313" key="2">
    <source>
        <dbReference type="Proteomes" id="UP000053599"/>
    </source>
</evidence>
<reference evidence="1 2" key="1">
    <citation type="submission" date="2015-01" db="EMBL/GenBank/DDBJ databases">
        <title>The Genome Sequence of Exophiala sideris CBS121828.</title>
        <authorList>
            <consortium name="The Broad Institute Genomics Platform"/>
            <person name="Cuomo C."/>
            <person name="de Hoog S."/>
            <person name="Gorbushina A."/>
            <person name="Stielow B."/>
            <person name="Teixiera M."/>
            <person name="Abouelleil A."/>
            <person name="Chapman S.B."/>
            <person name="Priest M."/>
            <person name="Young S.K."/>
            <person name="Wortman J."/>
            <person name="Nusbaum C."/>
            <person name="Birren B."/>
        </authorList>
    </citation>
    <scope>NUCLEOTIDE SEQUENCE [LARGE SCALE GENOMIC DNA]</scope>
    <source>
        <strain evidence="1 2">CBS 121828</strain>
    </source>
</reference>
<evidence type="ECO:0000313" key="1">
    <source>
        <dbReference type="EMBL" id="KIV81107.1"/>
    </source>
</evidence>
<dbReference type="Proteomes" id="UP000053599">
    <property type="component" value="Unassembled WGS sequence"/>
</dbReference>
<dbReference type="STRING" id="1016849.A0A0D1YDQ4"/>